<evidence type="ECO:0000313" key="3">
    <source>
        <dbReference type="EMBL" id="KAK4253377.1"/>
    </source>
</evidence>
<feature type="compositionally biased region" description="Basic and acidic residues" evidence="1">
    <location>
        <begin position="239"/>
        <end position="250"/>
    </location>
</feature>
<keyword evidence="2" id="KW-0472">Membrane</keyword>
<feature type="transmembrane region" description="Helical" evidence="2">
    <location>
        <begin position="163"/>
        <end position="185"/>
    </location>
</feature>
<dbReference type="InterPro" id="IPR021369">
    <property type="entry name" value="DUF2985"/>
</dbReference>
<gene>
    <name evidence="3" type="ORF">QN277_010696</name>
</gene>
<organism evidence="3 4">
    <name type="scientific">Acacia crassicarpa</name>
    <name type="common">northern wattle</name>
    <dbReference type="NCBI Taxonomy" id="499986"/>
    <lineage>
        <taxon>Eukaryota</taxon>
        <taxon>Viridiplantae</taxon>
        <taxon>Streptophyta</taxon>
        <taxon>Embryophyta</taxon>
        <taxon>Tracheophyta</taxon>
        <taxon>Spermatophyta</taxon>
        <taxon>Magnoliopsida</taxon>
        <taxon>eudicotyledons</taxon>
        <taxon>Gunneridae</taxon>
        <taxon>Pentapetalae</taxon>
        <taxon>rosids</taxon>
        <taxon>fabids</taxon>
        <taxon>Fabales</taxon>
        <taxon>Fabaceae</taxon>
        <taxon>Caesalpinioideae</taxon>
        <taxon>mimosoid clade</taxon>
        <taxon>Acacieae</taxon>
        <taxon>Acacia</taxon>
    </lineage>
</organism>
<sequence>MTSSATVGGLQEPADPSDFKVISLQISSSRKGLLTEEKVEETIPVSESNGIGKICREWINNPMNITLVLWLTCVAISGGILFLVITGMLDKVLTNKSQKDLWFEVNNQILNALFTLMCLCQHPKRFHHLFLLCRWKPTDISVLRKAYCKNGTYKPNERAHMMVVVLLLHVNCFAQYALCGLNLGYKRSERPISGVAICLSIAIAAPAIAGVYAIFSPLGKDYEEAQNRNTTTDGISSLSEKRLSSKSRNEEIGGCVQPALASLPPEDRTTQFRTLTSYPMLSSPRLCKI</sequence>
<dbReference type="PANTHER" id="PTHR31045:SF21">
    <property type="entry name" value="PLAC8 FAMILY PROTEIN"/>
    <property type="match status" value="1"/>
</dbReference>
<keyword evidence="2" id="KW-0812">Transmembrane</keyword>
<evidence type="ECO:0008006" key="5">
    <source>
        <dbReference type="Google" id="ProtNLM"/>
    </source>
</evidence>
<dbReference type="GO" id="GO:0051762">
    <property type="term" value="P:sesquiterpene biosynthetic process"/>
    <property type="evidence" value="ECO:0007669"/>
    <property type="project" value="TreeGrafter"/>
</dbReference>
<protein>
    <recommendedName>
        <fullName evidence="5">PLAC8 family protein</fullName>
    </recommendedName>
</protein>
<feature type="region of interest" description="Disordered" evidence="1">
    <location>
        <begin position="229"/>
        <end position="250"/>
    </location>
</feature>
<dbReference type="Pfam" id="PF11204">
    <property type="entry name" value="DUF2985"/>
    <property type="match status" value="1"/>
</dbReference>
<evidence type="ECO:0000313" key="4">
    <source>
        <dbReference type="Proteomes" id="UP001293593"/>
    </source>
</evidence>
<dbReference type="GO" id="GO:0009975">
    <property type="term" value="F:cyclase activity"/>
    <property type="evidence" value="ECO:0007669"/>
    <property type="project" value="TreeGrafter"/>
</dbReference>
<evidence type="ECO:0000256" key="2">
    <source>
        <dbReference type="SAM" id="Phobius"/>
    </source>
</evidence>
<keyword evidence="4" id="KW-1185">Reference proteome</keyword>
<dbReference type="AlphaFoldDB" id="A0AAE1IM80"/>
<dbReference type="Proteomes" id="UP001293593">
    <property type="component" value="Unassembled WGS sequence"/>
</dbReference>
<evidence type="ECO:0000256" key="1">
    <source>
        <dbReference type="SAM" id="MobiDB-lite"/>
    </source>
</evidence>
<accession>A0AAE1IM80</accession>
<proteinExistence type="predicted"/>
<reference evidence="3" key="1">
    <citation type="submission" date="2023-10" db="EMBL/GenBank/DDBJ databases">
        <title>Chromosome-level genome of the transformable northern wattle, Acacia crassicarpa.</title>
        <authorList>
            <person name="Massaro I."/>
            <person name="Sinha N.R."/>
            <person name="Poethig S."/>
            <person name="Leichty A.R."/>
        </authorList>
    </citation>
    <scope>NUCLEOTIDE SEQUENCE</scope>
    <source>
        <strain evidence="3">Acra3RX</strain>
        <tissue evidence="3">Leaf</tissue>
    </source>
</reference>
<name>A0AAE1IM80_9FABA</name>
<dbReference type="PANTHER" id="PTHR31045">
    <property type="entry name" value="PLAC8 FAMILY PROTEIN-RELATED"/>
    <property type="match status" value="1"/>
</dbReference>
<feature type="transmembrane region" description="Helical" evidence="2">
    <location>
        <begin position="67"/>
        <end position="89"/>
    </location>
</feature>
<dbReference type="EMBL" id="JAWXYG010000016">
    <property type="protein sequence ID" value="KAK4253377.1"/>
    <property type="molecule type" value="Genomic_DNA"/>
</dbReference>
<feature type="transmembrane region" description="Helical" evidence="2">
    <location>
        <begin position="191"/>
        <end position="215"/>
    </location>
</feature>
<comment type="caution">
    <text evidence="3">The sequence shown here is derived from an EMBL/GenBank/DDBJ whole genome shotgun (WGS) entry which is preliminary data.</text>
</comment>
<keyword evidence="2" id="KW-1133">Transmembrane helix</keyword>